<accession>A0A0S7Y4D5</accession>
<dbReference type="Proteomes" id="UP000051861">
    <property type="component" value="Unassembled WGS sequence"/>
</dbReference>
<sequence length="81" mass="9504">MAFFRKLISIFVSIIIVAGVTLSFSQDADAAKMTRREMKLLKKAKMMRKRLFKKGSVKQRILIKKVMKKYKKLKQRKRAGL</sequence>
<gene>
    <name evidence="1" type="ORF">AMJ44_03930</name>
</gene>
<organism evidence="1 2">
    <name type="scientific">candidate division WOR-1 bacterium DG_54_3</name>
    <dbReference type="NCBI Taxonomy" id="1703775"/>
    <lineage>
        <taxon>Bacteria</taxon>
        <taxon>Bacillati</taxon>
        <taxon>Saganbacteria</taxon>
    </lineage>
</organism>
<name>A0A0S7Y4D5_UNCSA</name>
<protein>
    <submittedName>
        <fullName evidence="1">Uncharacterized protein</fullName>
    </submittedName>
</protein>
<comment type="caution">
    <text evidence="1">The sequence shown here is derived from an EMBL/GenBank/DDBJ whole genome shotgun (WGS) entry which is preliminary data.</text>
</comment>
<reference evidence="1 2" key="1">
    <citation type="journal article" date="2015" name="Microbiome">
        <title>Genomic resolution of linkages in carbon, nitrogen, and sulfur cycling among widespread estuary sediment bacteria.</title>
        <authorList>
            <person name="Baker B.J."/>
            <person name="Lazar C.S."/>
            <person name="Teske A.P."/>
            <person name="Dick G.J."/>
        </authorList>
    </citation>
    <scope>NUCLEOTIDE SEQUENCE [LARGE SCALE GENOMIC DNA]</scope>
    <source>
        <strain evidence="1">DG_54_3</strain>
    </source>
</reference>
<evidence type="ECO:0000313" key="2">
    <source>
        <dbReference type="Proteomes" id="UP000051861"/>
    </source>
</evidence>
<dbReference type="AlphaFoldDB" id="A0A0S7Y4D5"/>
<evidence type="ECO:0000313" key="1">
    <source>
        <dbReference type="EMBL" id="KPJ69395.1"/>
    </source>
</evidence>
<proteinExistence type="predicted"/>
<dbReference type="EMBL" id="LIZX01000025">
    <property type="protein sequence ID" value="KPJ69395.1"/>
    <property type="molecule type" value="Genomic_DNA"/>
</dbReference>